<sequence length="73" mass="8390">MLCMPTCFNASLIKENSISRCMPRFGIALIQSLILVGWIMPLGIDLICNYVHTMHIGEDKDMSQLELLWIYML</sequence>
<dbReference type="HOGENOM" id="CLU_2709857_0_0_1"/>
<gene>
    <name evidence="2" type="ORF">TCM_034813</name>
</gene>
<keyword evidence="1" id="KW-0812">Transmembrane</keyword>
<reference evidence="2 3" key="1">
    <citation type="journal article" date="2013" name="Genome Biol.">
        <title>The genome sequence of the most widely cultivated cacao type and its use to identify candidate genes regulating pod color.</title>
        <authorList>
            <person name="Motamayor J.C."/>
            <person name="Mockaitis K."/>
            <person name="Schmutz J."/>
            <person name="Haiminen N."/>
            <person name="Iii D.L."/>
            <person name="Cornejo O."/>
            <person name="Findley S.D."/>
            <person name="Zheng P."/>
            <person name="Utro F."/>
            <person name="Royaert S."/>
            <person name="Saski C."/>
            <person name="Jenkins J."/>
            <person name="Podicheti R."/>
            <person name="Zhao M."/>
            <person name="Scheffler B.E."/>
            <person name="Stack J.C."/>
            <person name="Feltus F.A."/>
            <person name="Mustiga G.M."/>
            <person name="Amores F."/>
            <person name="Phillips W."/>
            <person name="Marelli J.P."/>
            <person name="May G.D."/>
            <person name="Shapiro H."/>
            <person name="Ma J."/>
            <person name="Bustamante C.D."/>
            <person name="Schnell R.J."/>
            <person name="Main D."/>
            <person name="Gilbert D."/>
            <person name="Parida L."/>
            <person name="Kuhn D.N."/>
        </authorList>
    </citation>
    <scope>NUCLEOTIDE SEQUENCE [LARGE SCALE GENOMIC DNA]</scope>
    <source>
        <strain evidence="3">cv. Matina 1-6</strain>
    </source>
</reference>
<evidence type="ECO:0000313" key="2">
    <source>
        <dbReference type="EMBL" id="EOY15881.1"/>
    </source>
</evidence>
<name>A0A061FFN6_THECC</name>
<keyword evidence="1" id="KW-0472">Membrane</keyword>
<accession>A0A061FFN6</accession>
<keyword evidence="3" id="KW-1185">Reference proteome</keyword>
<evidence type="ECO:0000256" key="1">
    <source>
        <dbReference type="SAM" id="Phobius"/>
    </source>
</evidence>
<keyword evidence="1" id="KW-1133">Transmembrane helix</keyword>
<protein>
    <submittedName>
        <fullName evidence="2">Uncharacterized protein</fullName>
    </submittedName>
</protein>
<feature type="transmembrane region" description="Helical" evidence="1">
    <location>
        <begin position="21"/>
        <end position="40"/>
    </location>
</feature>
<evidence type="ECO:0000313" key="3">
    <source>
        <dbReference type="Proteomes" id="UP000026915"/>
    </source>
</evidence>
<dbReference type="Proteomes" id="UP000026915">
    <property type="component" value="Chromosome 8"/>
</dbReference>
<dbReference type="Gramene" id="EOY15881">
    <property type="protein sequence ID" value="EOY15881"/>
    <property type="gene ID" value="TCM_034813"/>
</dbReference>
<proteinExistence type="predicted"/>
<organism evidence="2 3">
    <name type="scientific">Theobroma cacao</name>
    <name type="common">Cacao</name>
    <name type="synonym">Cocoa</name>
    <dbReference type="NCBI Taxonomy" id="3641"/>
    <lineage>
        <taxon>Eukaryota</taxon>
        <taxon>Viridiplantae</taxon>
        <taxon>Streptophyta</taxon>
        <taxon>Embryophyta</taxon>
        <taxon>Tracheophyta</taxon>
        <taxon>Spermatophyta</taxon>
        <taxon>Magnoliopsida</taxon>
        <taxon>eudicotyledons</taxon>
        <taxon>Gunneridae</taxon>
        <taxon>Pentapetalae</taxon>
        <taxon>rosids</taxon>
        <taxon>malvids</taxon>
        <taxon>Malvales</taxon>
        <taxon>Malvaceae</taxon>
        <taxon>Byttnerioideae</taxon>
        <taxon>Theobroma</taxon>
    </lineage>
</organism>
<dbReference type="AlphaFoldDB" id="A0A061FFN6"/>
<dbReference type="EMBL" id="CM001886">
    <property type="protein sequence ID" value="EOY15881.1"/>
    <property type="molecule type" value="Genomic_DNA"/>
</dbReference>
<dbReference type="InParanoid" id="A0A061FFN6"/>